<dbReference type="KEGG" id="adv:DJ533_08205"/>
<organism evidence="1 2">
    <name type="scientific">Acinetobacter defluvii</name>
    <dbReference type="NCBI Taxonomy" id="1871111"/>
    <lineage>
        <taxon>Bacteria</taxon>
        <taxon>Pseudomonadati</taxon>
        <taxon>Pseudomonadota</taxon>
        <taxon>Gammaproteobacteria</taxon>
        <taxon>Moraxellales</taxon>
        <taxon>Moraxellaceae</taxon>
        <taxon>Acinetobacter</taxon>
    </lineage>
</organism>
<sequence>MISLDFTSPFGTQILENGNVLDEYQLGQTLIYIEYNNKKQLTDLYTCIKNRYLDDYKRIPQINQFAHNIFLNRHPEYKSLFDNQNSTCLIVYSFHYYFDEDYIEYDCYINHDFADTSDEILEFAAIFIRYKDGKLEEACY</sequence>
<evidence type="ECO:0000313" key="1">
    <source>
        <dbReference type="EMBL" id="AWL28547.1"/>
    </source>
</evidence>
<proteinExistence type="predicted"/>
<keyword evidence="2" id="KW-1185">Reference proteome</keyword>
<name>A0A2S2FC42_9GAMM</name>
<gene>
    <name evidence="1" type="ORF">DJ533_08205</name>
</gene>
<dbReference type="OrthoDB" id="6693221at2"/>
<dbReference type="STRING" id="1871111.GCA_001704615_00077"/>
<evidence type="ECO:0000313" key="2">
    <source>
        <dbReference type="Proteomes" id="UP000245977"/>
    </source>
</evidence>
<dbReference type="EMBL" id="CP029397">
    <property type="protein sequence ID" value="AWL28547.1"/>
    <property type="molecule type" value="Genomic_DNA"/>
</dbReference>
<dbReference type="AlphaFoldDB" id="A0A2S2FC42"/>
<dbReference type="RefSeq" id="WP_065991949.1">
    <property type="nucleotide sequence ID" value="NZ_CP029397.2"/>
</dbReference>
<dbReference type="Proteomes" id="UP000245977">
    <property type="component" value="Chromosome"/>
</dbReference>
<accession>A0A2S2FC42</accession>
<protein>
    <submittedName>
        <fullName evidence="1">Uncharacterized protein</fullName>
    </submittedName>
</protein>
<reference evidence="1" key="1">
    <citation type="submission" date="2019-08" db="EMBL/GenBank/DDBJ databases">
        <title>The complete genome of Acinetobacter defluvii strain WCHAD010030.</title>
        <authorList>
            <person name="Hu Y."/>
            <person name="Qin J."/>
            <person name="Feng Y."/>
            <person name="Zong Z."/>
        </authorList>
    </citation>
    <scope>NUCLEOTIDE SEQUENCE</scope>
    <source>
        <strain evidence="1">WCHA30</strain>
    </source>
</reference>